<reference evidence="1" key="1">
    <citation type="submission" date="2023-04" db="EMBL/GenBank/DDBJ databases">
        <title>Draft Genome sequencing of Naganishia species isolated from polar environments using Oxford Nanopore Technology.</title>
        <authorList>
            <person name="Leo P."/>
            <person name="Venkateswaran K."/>
        </authorList>
    </citation>
    <scope>NUCLEOTIDE SEQUENCE</scope>
    <source>
        <strain evidence="1">DBVPG 5303</strain>
    </source>
</reference>
<evidence type="ECO:0000313" key="1">
    <source>
        <dbReference type="EMBL" id="KAJ9123562.1"/>
    </source>
</evidence>
<keyword evidence="2" id="KW-1185">Reference proteome</keyword>
<name>A0ACC2XHY5_9TREE</name>
<gene>
    <name evidence="1" type="ORF">QFC24_003777</name>
</gene>
<protein>
    <submittedName>
        <fullName evidence="1">Uncharacterized protein</fullName>
    </submittedName>
</protein>
<evidence type="ECO:0000313" key="2">
    <source>
        <dbReference type="Proteomes" id="UP001234202"/>
    </source>
</evidence>
<comment type="caution">
    <text evidence="1">The sequence shown here is derived from an EMBL/GenBank/DDBJ whole genome shotgun (WGS) entry which is preliminary data.</text>
</comment>
<organism evidence="1 2">
    <name type="scientific">Naganishia onofrii</name>
    <dbReference type="NCBI Taxonomy" id="1851511"/>
    <lineage>
        <taxon>Eukaryota</taxon>
        <taxon>Fungi</taxon>
        <taxon>Dikarya</taxon>
        <taxon>Basidiomycota</taxon>
        <taxon>Agaricomycotina</taxon>
        <taxon>Tremellomycetes</taxon>
        <taxon>Filobasidiales</taxon>
        <taxon>Filobasidiaceae</taxon>
        <taxon>Naganishia</taxon>
    </lineage>
</organism>
<accession>A0ACC2XHY5</accession>
<sequence length="299" mass="34427">MVSLSSTTTEVRRDVGFNDRAPRDVPFNDRPPRDLGYNDRPPRDLGYNDRFPPRRDEYPNRSYGRDNFAVRTQPSRQQHEKAPPSQVLGVFGLSVQTRETDLDFEFSKFGTVESVNIVYDQRTERSRGFGFIRMSSTAEAEKCIESLNGMELQGRRIRVDFSTTHRPHNPTPGAYMGQRRPAYDDRELGPRNGSRDDRGAGGGRSYNDRPPMNRDYDHYDGGRNPDVDDGRTGRYSRDRERSVVRDRESSPRRARDHDYRSAPGRRTSASPPPRERDPRADRSFRTYDDAPPAGGDMRY</sequence>
<dbReference type="Proteomes" id="UP001234202">
    <property type="component" value="Unassembled WGS sequence"/>
</dbReference>
<proteinExistence type="predicted"/>
<dbReference type="EMBL" id="JASBWV010000012">
    <property type="protein sequence ID" value="KAJ9123562.1"/>
    <property type="molecule type" value="Genomic_DNA"/>
</dbReference>